<dbReference type="EMBL" id="BSXS01010397">
    <property type="protein sequence ID" value="GME98147.1"/>
    <property type="molecule type" value="Genomic_DNA"/>
</dbReference>
<organism evidence="1 2">
    <name type="scientific">Ambrosiozyma monospora</name>
    <name type="common">Yeast</name>
    <name type="synonym">Endomycopsis monosporus</name>
    <dbReference type="NCBI Taxonomy" id="43982"/>
    <lineage>
        <taxon>Eukaryota</taxon>
        <taxon>Fungi</taxon>
        <taxon>Dikarya</taxon>
        <taxon>Ascomycota</taxon>
        <taxon>Saccharomycotina</taxon>
        <taxon>Pichiomycetes</taxon>
        <taxon>Pichiales</taxon>
        <taxon>Pichiaceae</taxon>
        <taxon>Ambrosiozyma</taxon>
    </lineage>
</organism>
<proteinExistence type="predicted"/>
<gene>
    <name evidence="1" type="ORF">Amon02_001041300</name>
</gene>
<name>A0ACB5TZP2_AMBMO</name>
<comment type="caution">
    <text evidence="1">The sequence shown here is derived from an EMBL/GenBank/DDBJ whole genome shotgun (WGS) entry which is preliminary data.</text>
</comment>
<reference evidence="1" key="1">
    <citation type="submission" date="2023-04" db="EMBL/GenBank/DDBJ databases">
        <title>Ambrosiozyma monospora NBRC 10751.</title>
        <authorList>
            <person name="Ichikawa N."/>
            <person name="Sato H."/>
            <person name="Tonouchi N."/>
        </authorList>
    </citation>
    <scope>NUCLEOTIDE SEQUENCE</scope>
    <source>
        <strain evidence="1">NBRC 10751</strain>
    </source>
</reference>
<sequence length="207" mass="23601">MSTVKLPSQFVNGSDDIVTDELKTVSKANYDRLKYPQWAPTWEKKFENAFTNKDPFQHTDRGFFGDPAFESLLANKSVETRPISPKLGTEVSGIQLSTLTDKQKDDLALLVEKRGVVIFRDQDLKDLSQEDILTWAKYFGPLHVHPTSWAPKGQPNFHMVFRREGTNEAQQIYADKLNNIVFHSDVSYELQPPGVTLLAMLQTDRID</sequence>
<accession>A0ACB5TZP2</accession>
<keyword evidence="2" id="KW-1185">Reference proteome</keyword>
<dbReference type="Proteomes" id="UP001165064">
    <property type="component" value="Unassembled WGS sequence"/>
</dbReference>
<protein>
    <submittedName>
        <fullName evidence="1">Unnamed protein product</fullName>
    </submittedName>
</protein>
<evidence type="ECO:0000313" key="2">
    <source>
        <dbReference type="Proteomes" id="UP001165064"/>
    </source>
</evidence>
<evidence type="ECO:0000313" key="1">
    <source>
        <dbReference type="EMBL" id="GME98147.1"/>
    </source>
</evidence>